<name>A0A5B0N216_PUCGR</name>
<dbReference type="Proteomes" id="UP000324748">
    <property type="component" value="Unassembled WGS sequence"/>
</dbReference>
<dbReference type="EMBL" id="VDEP01000071">
    <property type="protein sequence ID" value="KAA1133493.1"/>
    <property type="molecule type" value="Genomic_DNA"/>
</dbReference>
<feature type="region of interest" description="Disordered" evidence="1">
    <location>
        <begin position="127"/>
        <end position="149"/>
    </location>
</feature>
<organism evidence="3 5">
    <name type="scientific">Puccinia graminis f. sp. tritici</name>
    <dbReference type="NCBI Taxonomy" id="56615"/>
    <lineage>
        <taxon>Eukaryota</taxon>
        <taxon>Fungi</taxon>
        <taxon>Dikarya</taxon>
        <taxon>Basidiomycota</taxon>
        <taxon>Pucciniomycotina</taxon>
        <taxon>Pucciniomycetes</taxon>
        <taxon>Pucciniales</taxon>
        <taxon>Pucciniaceae</taxon>
        <taxon>Puccinia</taxon>
    </lineage>
</organism>
<keyword evidence="2" id="KW-0732">Signal</keyword>
<evidence type="ECO:0000313" key="5">
    <source>
        <dbReference type="Proteomes" id="UP000324748"/>
    </source>
</evidence>
<proteinExistence type="predicted"/>
<sequence length="149" mass="15943">MFRTVTHASRILSLCFVLWALVSVVSSTPPESLVTCPRCHKNTLAPALMGDAPNESRCNEPVLCKEGHEVAQGCGATKSAYVKQCFNKVRKGTFARKEPCGFVSGMFFTCGAPGLHRKSTCRCPPGSFSGSQSGQSSSSSGWSSRTSWS</sequence>
<dbReference type="EMBL" id="VSWC01000119">
    <property type="protein sequence ID" value="KAA1082613.1"/>
    <property type="molecule type" value="Genomic_DNA"/>
</dbReference>
<dbReference type="AlphaFoldDB" id="A0A5B0N216"/>
<reference evidence="5 6" key="1">
    <citation type="submission" date="2019-05" db="EMBL/GenBank/DDBJ databases">
        <title>Emergence of the Ug99 lineage of the wheat stem rust pathogen through somatic hybridization.</title>
        <authorList>
            <person name="Li F."/>
            <person name="Upadhyaya N.M."/>
            <person name="Sperschneider J."/>
            <person name="Matny O."/>
            <person name="Nguyen-Phuc H."/>
            <person name="Mago R."/>
            <person name="Raley C."/>
            <person name="Miller M.E."/>
            <person name="Silverstein K.A.T."/>
            <person name="Henningsen E."/>
            <person name="Hirsch C.D."/>
            <person name="Visser B."/>
            <person name="Pretorius Z.A."/>
            <person name="Steffenson B.J."/>
            <person name="Schwessinger B."/>
            <person name="Dodds P.N."/>
            <person name="Figueroa M."/>
        </authorList>
    </citation>
    <scope>NUCLEOTIDE SEQUENCE [LARGE SCALE GENOMIC DNA]</scope>
    <source>
        <strain evidence="3">21-0</strain>
        <strain evidence="4 6">Ug99</strain>
    </source>
</reference>
<evidence type="ECO:0008006" key="7">
    <source>
        <dbReference type="Google" id="ProtNLM"/>
    </source>
</evidence>
<evidence type="ECO:0000256" key="2">
    <source>
        <dbReference type="SAM" id="SignalP"/>
    </source>
</evidence>
<gene>
    <name evidence="3" type="ORF">PGT21_008332</name>
    <name evidence="4" type="ORF">PGTUg99_018637</name>
</gene>
<evidence type="ECO:0000313" key="3">
    <source>
        <dbReference type="EMBL" id="KAA1082613.1"/>
    </source>
</evidence>
<evidence type="ECO:0000313" key="4">
    <source>
        <dbReference type="EMBL" id="KAA1133493.1"/>
    </source>
</evidence>
<feature type="chain" id="PRO_5036137355" description="Secreted protein" evidence="2">
    <location>
        <begin position="28"/>
        <end position="149"/>
    </location>
</feature>
<dbReference type="OrthoDB" id="10552631at2759"/>
<keyword evidence="5" id="KW-1185">Reference proteome</keyword>
<feature type="signal peptide" evidence="2">
    <location>
        <begin position="1"/>
        <end position="27"/>
    </location>
</feature>
<evidence type="ECO:0000313" key="6">
    <source>
        <dbReference type="Proteomes" id="UP000325313"/>
    </source>
</evidence>
<accession>A0A5B0N216</accession>
<comment type="caution">
    <text evidence="3">The sequence shown here is derived from an EMBL/GenBank/DDBJ whole genome shotgun (WGS) entry which is preliminary data.</text>
</comment>
<dbReference type="Proteomes" id="UP000325313">
    <property type="component" value="Unassembled WGS sequence"/>
</dbReference>
<evidence type="ECO:0000256" key="1">
    <source>
        <dbReference type="SAM" id="MobiDB-lite"/>
    </source>
</evidence>
<protein>
    <recommendedName>
        <fullName evidence="7">Secreted protein</fullName>
    </recommendedName>
</protein>